<dbReference type="OrthoDB" id="2015551at2759"/>
<dbReference type="GO" id="GO:0004784">
    <property type="term" value="F:superoxide dismutase activity"/>
    <property type="evidence" value="ECO:0007669"/>
    <property type="project" value="UniProtKB-EC"/>
</dbReference>
<dbReference type="InterPro" id="IPR024134">
    <property type="entry name" value="SOD_Cu/Zn_/chaperone"/>
</dbReference>
<evidence type="ECO:0000256" key="9">
    <source>
        <dbReference type="RuleBase" id="RU000393"/>
    </source>
</evidence>
<evidence type="ECO:0000313" key="12">
    <source>
        <dbReference type="EMBL" id="BAP28202.1"/>
    </source>
</evidence>
<keyword evidence="3 9" id="KW-0862">Zinc</keyword>
<evidence type="ECO:0000256" key="2">
    <source>
        <dbReference type="ARBA" id="ARBA00022723"/>
    </source>
</evidence>
<dbReference type="PRINTS" id="PR00068">
    <property type="entry name" value="CUZNDISMTASE"/>
</dbReference>
<dbReference type="InterPro" id="IPR001424">
    <property type="entry name" value="SOD_Cu_Zn_dom"/>
</dbReference>
<keyword evidence="7" id="KW-1015">Disulfide bond</keyword>
<keyword evidence="6 9" id="KW-0186">Copper</keyword>
<comment type="catalytic activity">
    <reaction evidence="8 9">
        <text>2 superoxide + 2 H(+) = H2O2 + O2</text>
        <dbReference type="Rhea" id="RHEA:20696"/>
        <dbReference type="ChEBI" id="CHEBI:15378"/>
        <dbReference type="ChEBI" id="CHEBI:15379"/>
        <dbReference type="ChEBI" id="CHEBI:16240"/>
        <dbReference type="ChEBI" id="CHEBI:18421"/>
        <dbReference type="EC" id="1.15.1.1"/>
    </reaction>
</comment>
<dbReference type="InterPro" id="IPR036423">
    <property type="entry name" value="SOD-like_Cu/Zn_dom_sf"/>
</dbReference>
<feature type="signal peptide" evidence="10">
    <location>
        <begin position="1"/>
        <end position="18"/>
    </location>
</feature>
<evidence type="ECO:0000259" key="11">
    <source>
        <dbReference type="Pfam" id="PF00080"/>
    </source>
</evidence>
<gene>
    <name evidence="12" type="primary">SOD-3</name>
</gene>
<dbReference type="EMBL" id="AB908997">
    <property type="protein sequence ID" value="BAP28202.1"/>
    <property type="molecule type" value="mRNA"/>
</dbReference>
<accession>A0A077K9Z7</accession>
<dbReference type="Gene3D" id="2.60.40.200">
    <property type="entry name" value="Superoxide dismutase, copper/zinc binding domain"/>
    <property type="match status" value="1"/>
</dbReference>
<comment type="cofactor">
    <cofactor evidence="9">
        <name>Cu cation</name>
        <dbReference type="ChEBI" id="CHEBI:23378"/>
    </cofactor>
    <text evidence="9">Binds 1 copper ion per subunit.</text>
</comment>
<evidence type="ECO:0000256" key="3">
    <source>
        <dbReference type="ARBA" id="ARBA00022833"/>
    </source>
</evidence>
<keyword evidence="5 9" id="KW-0560">Oxidoreductase</keyword>
<comment type="similarity">
    <text evidence="1 9">Belongs to the Cu-Zn superoxide dismutase family.</text>
</comment>
<organism evidence="12">
    <name type="scientific">Penaeus japonicus</name>
    <name type="common">Kuruma prawn</name>
    <name type="synonym">Marsupenaeus japonicus</name>
    <dbReference type="NCBI Taxonomy" id="27405"/>
    <lineage>
        <taxon>Eukaryota</taxon>
        <taxon>Metazoa</taxon>
        <taxon>Ecdysozoa</taxon>
        <taxon>Arthropoda</taxon>
        <taxon>Crustacea</taxon>
        <taxon>Multicrustacea</taxon>
        <taxon>Malacostraca</taxon>
        <taxon>Eumalacostraca</taxon>
        <taxon>Eucarida</taxon>
        <taxon>Decapoda</taxon>
        <taxon>Dendrobranchiata</taxon>
        <taxon>Penaeoidea</taxon>
        <taxon>Penaeidae</taxon>
        <taxon>Penaeus</taxon>
    </lineage>
</organism>
<evidence type="ECO:0000256" key="10">
    <source>
        <dbReference type="SAM" id="SignalP"/>
    </source>
</evidence>
<feature type="domain" description="Superoxide dismutase copper/zinc binding" evidence="11">
    <location>
        <begin position="36"/>
        <end position="171"/>
    </location>
</feature>
<dbReference type="PROSITE" id="PS00332">
    <property type="entry name" value="SOD_CU_ZN_2"/>
    <property type="match status" value="1"/>
</dbReference>
<keyword evidence="4" id="KW-0049">Antioxidant</keyword>
<sequence length="180" mass="19214">MMMLGGLLCLSVACFVTTTSPDAVVDIVPGSNPNIRGTLYLYRRRSGGVNIRGTVTGLTPGLHGFHVHAEGDLRNSCKAAGGHFNPFMKNHGSPMDGHRHAGDLGNIVADYDGVARFHIADRHISLDWNSPLYIGGRAFVIHAGEDDLGRGGNAESLKTGNAGSRDGCGIVRTAQRPRYY</sequence>
<evidence type="ECO:0000256" key="5">
    <source>
        <dbReference type="ARBA" id="ARBA00023002"/>
    </source>
</evidence>
<dbReference type="SUPFAM" id="SSF49329">
    <property type="entry name" value="Cu,Zn superoxide dismutase-like"/>
    <property type="match status" value="1"/>
</dbReference>
<dbReference type="CDD" id="cd00305">
    <property type="entry name" value="Cu-Zn_Superoxide_Dismutase"/>
    <property type="match status" value="1"/>
</dbReference>
<keyword evidence="2 9" id="KW-0479">Metal-binding</keyword>
<comment type="cofactor">
    <cofactor evidence="9">
        <name>Zn(2+)</name>
        <dbReference type="ChEBI" id="CHEBI:29105"/>
    </cofactor>
    <text evidence="9">Binds 1 zinc ion per subunit.</text>
</comment>
<dbReference type="InterPro" id="IPR018152">
    <property type="entry name" value="SOD_Cu/Zn_BS"/>
</dbReference>
<protein>
    <recommendedName>
        <fullName evidence="9">Superoxide dismutase [Cu-Zn]</fullName>
        <ecNumber evidence="9">1.15.1.1</ecNumber>
    </recommendedName>
</protein>
<evidence type="ECO:0000256" key="1">
    <source>
        <dbReference type="ARBA" id="ARBA00010457"/>
    </source>
</evidence>
<reference evidence="12" key="1">
    <citation type="journal article" date="2014" name="Fish Shellfish Immunol.">
        <title>Identification of novel copper/zinc superoxide dismutase (Cu/ZnSOD) genes in kuruma shrimp Marsupenaeus japonicus.</title>
        <authorList>
            <person name="Hung M.N."/>
            <person name="Shiomi R."/>
            <person name="Nozaki R."/>
            <person name="Kondo H."/>
            <person name="Hirono I."/>
        </authorList>
    </citation>
    <scope>NUCLEOTIDE SEQUENCE</scope>
</reference>
<proteinExistence type="evidence at transcript level"/>
<dbReference type="PANTHER" id="PTHR10003">
    <property type="entry name" value="SUPEROXIDE DISMUTASE CU-ZN -RELATED"/>
    <property type="match status" value="1"/>
</dbReference>
<dbReference type="Pfam" id="PF00080">
    <property type="entry name" value="Sod_Cu"/>
    <property type="match status" value="1"/>
</dbReference>
<evidence type="ECO:0000256" key="6">
    <source>
        <dbReference type="ARBA" id="ARBA00023008"/>
    </source>
</evidence>
<feature type="chain" id="PRO_5001719074" description="Superoxide dismutase [Cu-Zn]" evidence="10">
    <location>
        <begin position="19"/>
        <end position="180"/>
    </location>
</feature>
<evidence type="ECO:0000256" key="4">
    <source>
        <dbReference type="ARBA" id="ARBA00022862"/>
    </source>
</evidence>
<dbReference type="GO" id="GO:0005507">
    <property type="term" value="F:copper ion binding"/>
    <property type="evidence" value="ECO:0007669"/>
    <property type="project" value="InterPro"/>
</dbReference>
<keyword evidence="10" id="KW-0732">Signal</keyword>
<evidence type="ECO:0000256" key="7">
    <source>
        <dbReference type="ARBA" id="ARBA00023157"/>
    </source>
</evidence>
<dbReference type="EC" id="1.15.1.1" evidence="9"/>
<name>A0A077K9Z7_PENJP</name>
<dbReference type="FunFam" id="2.60.40.200:FF:000013">
    <property type="entry name" value="Superoxide dismutase [Cu-Zn]"/>
    <property type="match status" value="1"/>
</dbReference>
<comment type="function">
    <text evidence="9">Destroys radicals which are normally produced within the cells and which are toxic to biological systems.</text>
</comment>
<evidence type="ECO:0000256" key="8">
    <source>
        <dbReference type="ARBA" id="ARBA00049204"/>
    </source>
</evidence>
<dbReference type="AlphaFoldDB" id="A0A077K9Z7"/>